<feature type="compositionally biased region" description="Polar residues" evidence="1">
    <location>
        <begin position="129"/>
        <end position="147"/>
    </location>
</feature>
<comment type="caution">
    <text evidence="2">The sequence shown here is derived from an EMBL/GenBank/DDBJ whole genome shotgun (WGS) entry which is preliminary data.</text>
</comment>
<dbReference type="Proteomes" id="UP001310594">
    <property type="component" value="Unassembled WGS sequence"/>
</dbReference>
<proteinExistence type="predicted"/>
<gene>
    <name evidence="2" type="ORF">LTR97_002187</name>
</gene>
<name>A0AAN7WF68_9PEZI</name>
<evidence type="ECO:0000256" key="1">
    <source>
        <dbReference type="SAM" id="MobiDB-lite"/>
    </source>
</evidence>
<feature type="compositionally biased region" description="Pro residues" evidence="1">
    <location>
        <begin position="148"/>
        <end position="158"/>
    </location>
</feature>
<sequence length="158" mass="17142">MVKATFPHGWFEPDAESTGSTDENQTPATTGQRARHAPSSDSITAPQAAKQHSDLDRTGDLTRQNSFDFVMDMAKRAEAAAVTAHQIEEPAKPTPTASRTTQANKTYVQRRPLPGPAAPKQAVELEQIELSNLPQFTRSGHTGRNAPSTPPPAHLPRR</sequence>
<protein>
    <submittedName>
        <fullName evidence="2">Uncharacterized protein</fullName>
    </submittedName>
</protein>
<dbReference type="AlphaFoldDB" id="A0AAN7WF68"/>
<feature type="compositionally biased region" description="Polar residues" evidence="1">
    <location>
        <begin position="95"/>
        <end position="107"/>
    </location>
</feature>
<dbReference type="EMBL" id="JAVRQU010000003">
    <property type="protein sequence ID" value="KAK5705073.1"/>
    <property type="molecule type" value="Genomic_DNA"/>
</dbReference>
<feature type="compositionally biased region" description="Polar residues" evidence="1">
    <location>
        <begin position="17"/>
        <end position="32"/>
    </location>
</feature>
<accession>A0AAN7WF68</accession>
<feature type="compositionally biased region" description="Basic and acidic residues" evidence="1">
    <location>
        <begin position="51"/>
        <end position="60"/>
    </location>
</feature>
<evidence type="ECO:0000313" key="2">
    <source>
        <dbReference type="EMBL" id="KAK5705073.1"/>
    </source>
</evidence>
<feature type="region of interest" description="Disordered" evidence="1">
    <location>
        <begin position="81"/>
        <end position="158"/>
    </location>
</feature>
<reference evidence="2" key="1">
    <citation type="submission" date="2023-08" db="EMBL/GenBank/DDBJ databases">
        <title>Black Yeasts Isolated from many extreme environments.</title>
        <authorList>
            <person name="Coleine C."/>
            <person name="Stajich J.E."/>
            <person name="Selbmann L."/>
        </authorList>
    </citation>
    <scope>NUCLEOTIDE SEQUENCE</scope>
    <source>
        <strain evidence="2">CCFEE 5810</strain>
    </source>
</reference>
<evidence type="ECO:0000313" key="3">
    <source>
        <dbReference type="Proteomes" id="UP001310594"/>
    </source>
</evidence>
<feature type="region of interest" description="Disordered" evidence="1">
    <location>
        <begin position="1"/>
        <end position="61"/>
    </location>
</feature>
<organism evidence="2 3">
    <name type="scientific">Elasticomyces elasticus</name>
    <dbReference type="NCBI Taxonomy" id="574655"/>
    <lineage>
        <taxon>Eukaryota</taxon>
        <taxon>Fungi</taxon>
        <taxon>Dikarya</taxon>
        <taxon>Ascomycota</taxon>
        <taxon>Pezizomycotina</taxon>
        <taxon>Dothideomycetes</taxon>
        <taxon>Dothideomycetidae</taxon>
        <taxon>Mycosphaerellales</taxon>
        <taxon>Teratosphaeriaceae</taxon>
        <taxon>Elasticomyces</taxon>
    </lineage>
</organism>